<name>A0A2Z2NXX0_9GAMM</name>
<dbReference type="Proteomes" id="UP000250079">
    <property type="component" value="Chromosome"/>
</dbReference>
<dbReference type="RefSeq" id="WP_088921096.1">
    <property type="nucleotide sequence ID" value="NZ_CP018632.1"/>
</dbReference>
<dbReference type="SUPFAM" id="SSF56524">
    <property type="entry name" value="Oxidoreductase molybdopterin-binding domain"/>
    <property type="match status" value="1"/>
</dbReference>
<dbReference type="InterPro" id="IPR036374">
    <property type="entry name" value="OxRdtase_Mopterin-bd_sf"/>
</dbReference>
<feature type="chain" id="PRO_5016273112" description="Oxidoreductase molybdopterin-binding domain-containing protein" evidence="1">
    <location>
        <begin position="20"/>
        <end position="165"/>
    </location>
</feature>
<dbReference type="EMBL" id="CP018632">
    <property type="protein sequence ID" value="ASJ76302.1"/>
    <property type="molecule type" value="Genomic_DNA"/>
</dbReference>
<keyword evidence="1" id="KW-0732">Signal</keyword>
<proteinExistence type="predicted"/>
<protein>
    <recommendedName>
        <fullName evidence="4">Oxidoreductase molybdopterin-binding domain-containing protein</fullName>
    </recommendedName>
</protein>
<evidence type="ECO:0008006" key="4">
    <source>
        <dbReference type="Google" id="ProtNLM"/>
    </source>
</evidence>
<gene>
    <name evidence="2" type="ORF">IMCC3135_31270</name>
</gene>
<organism evidence="2 3">
    <name type="scientific">Granulosicoccus antarcticus IMCC3135</name>
    <dbReference type="NCBI Taxonomy" id="1192854"/>
    <lineage>
        <taxon>Bacteria</taxon>
        <taxon>Pseudomonadati</taxon>
        <taxon>Pseudomonadota</taxon>
        <taxon>Gammaproteobacteria</taxon>
        <taxon>Chromatiales</taxon>
        <taxon>Granulosicoccaceae</taxon>
        <taxon>Granulosicoccus</taxon>
    </lineage>
</organism>
<accession>A0A2Z2NXX0</accession>
<dbReference type="AlphaFoldDB" id="A0A2Z2NXX0"/>
<feature type="signal peptide" evidence="1">
    <location>
        <begin position="1"/>
        <end position="19"/>
    </location>
</feature>
<dbReference type="KEGG" id="gai:IMCC3135_31270"/>
<keyword evidence="3" id="KW-1185">Reference proteome</keyword>
<evidence type="ECO:0000313" key="2">
    <source>
        <dbReference type="EMBL" id="ASJ76302.1"/>
    </source>
</evidence>
<reference evidence="2 3" key="1">
    <citation type="submission" date="2016-12" db="EMBL/GenBank/DDBJ databases">
        <authorList>
            <person name="Song W.-J."/>
            <person name="Kurnit D.M."/>
        </authorList>
    </citation>
    <scope>NUCLEOTIDE SEQUENCE [LARGE SCALE GENOMIC DNA]</scope>
    <source>
        <strain evidence="2 3">IMCC3135</strain>
    </source>
</reference>
<evidence type="ECO:0000256" key="1">
    <source>
        <dbReference type="SAM" id="SignalP"/>
    </source>
</evidence>
<sequence length="165" mass="18674">MRSLILLFLICLYAGNSLAAELASPKGEVILTISGNIERSNSVRGAEFDLEMLETMGATSITTDTPWTESKTTFTGVRMSTLLDSVGAKSSSFRVIAFDEYWYDVSDVDFEEYPIIVAYKRDGRYMDTRSLGPLWVMYPFDDFPELLTERNKASCIWNFESLIVQ</sequence>
<evidence type="ECO:0000313" key="3">
    <source>
        <dbReference type="Proteomes" id="UP000250079"/>
    </source>
</evidence>
<dbReference type="OrthoDB" id="9798763at2"/>